<sequence>TKELTNVHGELIAKLDVATIVTTLRILRLEDSIVLTLAQAQTLFDQDSEKYKAQ</sequence>
<feature type="non-terminal residue" evidence="1">
    <location>
        <position position="54"/>
    </location>
</feature>
<dbReference type="EMBL" id="JAHRHJ020000006">
    <property type="protein sequence ID" value="KAH9310571.1"/>
    <property type="molecule type" value="Genomic_DNA"/>
</dbReference>
<gene>
    <name evidence="1" type="ORF">KI387_025606</name>
</gene>
<dbReference type="Proteomes" id="UP000824469">
    <property type="component" value="Unassembled WGS sequence"/>
</dbReference>
<protein>
    <submittedName>
        <fullName evidence="1">Uncharacterized protein</fullName>
    </submittedName>
</protein>
<evidence type="ECO:0000313" key="2">
    <source>
        <dbReference type="Proteomes" id="UP000824469"/>
    </source>
</evidence>
<dbReference type="AlphaFoldDB" id="A0AA38FTY3"/>
<proteinExistence type="predicted"/>
<comment type="caution">
    <text evidence="1">The sequence shown here is derived from an EMBL/GenBank/DDBJ whole genome shotgun (WGS) entry which is preliminary data.</text>
</comment>
<accession>A0AA38FTY3</accession>
<feature type="non-terminal residue" evidence="1">
    <location>
        <position position="1"/>
    </location>
</feature>
<keyword evidence="2" id="KW-1185">Reference proteome</keyword>
<evidence type="ECO:0000313" key="1">
    <source>
        <dbReference type="EMBL" id="KAH9310571.1"/>
    </source>
</evidence>
<name>A0AA38FTY3_TAXCH</name>
<organism evidence="1 2">
    <name type="scientific">Taxus chinensis</name>
    <name type="common">Chinese yew</name>
    <name type="synonym">Taxus wallichiana var. chinensis</name>
    <dbReference type="NCBI Taxonomy" id="29808"/>
    <lineage>
        <taxon>Eukaryota</taxon>
        <taxon>Viridiplantae</taxon>
        <taxon>Streptophyta</taxon>
        <taxon>Embryophyta</taxon>
        <taxon>Tracheophyta</taxon>
        <taxon>Spermatophyta</taxon>
        <taxon>Pinopsida</taxon>
        <taxon>Pinidae</taxon>
        <taxon>Conifers II</taxon>
        <taxon>Cupressales</taxon>
        <taxon>Taxaceae</taxon>
        <taxon>Taxus</taxon>
    </lineage>
</organism>
<reference evidence="1 2" key="1">
    <citation type="journal article" date="2021" name="Nat. Plants">
        <title>The Taxus genome provides insights into paclitaxel biosynthesis.</title>
        <authorList>
            <person name="Xiong X."/>
            <person name="Gou J."/>
            <person name="Liao Q."/>
            <person name="Li Y."/>
            <person name="Zhou Q."/>
            <person name="Bi G."/>
            <person name="Li C."/>
            <person name="Du R."/>
            <person name="Wang X."/>
            <person name="Sun T."/>
            <person name="Guo L."/>
            <person name="Liang H."/>
            <person name="Lu P."/>
            <person name="Wu Y."/>
            <person name="Zhang Z."/>
            <person name="Ro D.K."/>
            <person name="Shang Y."/>
            <person name="Huang S."/>
            <person name="Yan J."/>
        </authorList>
    </citation>
    <scope>NUCLEOTIDE SEQUENCE [LARGE SCALE GENOMIC DNA]</scope>
    <source>
        <strain evidence="1">Ta-2019</strain>
    </source>
</reference>